<protein>
    <submittedName>
        <fullName evidence="2">Uncharacterized protein</fullName>
    </submittedName>
</protein>
<name>A0A6J5LY77_9CAUD</name>
<dbReference type="EMBL" id="LR796323">
    <property type="protein sequence ID" value="CAB4136719.1"/>
    <property type="molecule type" value="Genomic_DNA"/>
</dbReference>
<feature type="region of interest" description="Disordered" evidence="1">
    <location>
        <begin position="28"/>
        <end position="50"/>
    </location>
</feature>
<proteinExistence type="predicted"/>
<organism evidence="2">
    <name type="scientific">uncultured Caudovirales phage</name>
    <dbReference type="NCBI Taxonomy" id="2100421"/>
    <lineage>
        <taxon>Viruses</taxon>
        <taxon>Duplodnaviria</taxon>
        <taxon>Heunggongvirae</taxon>
        <taxon>Uroviricota</taxon>
        <taxon>Caudoviricetes</taxon>
        <taxon>Peduoviridae</taxon>
        <taxon>Maltschvirus</taxon>
        <taxon>Maltschvirus maltsch</taxon>
    </lineage>
</organism>
<reference evidence="2" key="1">
    <citation type="submission" date="2020-04" db="EMBL/GenBank/DDBJ databases">
        <authorList>
            <person name="Chiriac C."/>
            <person name="Salcher M."/>
            <person name="Ghai R."/>
            <person name="Kavagutti S V."/>
        </authorList>
    </citation>
    <scope>NUCLEOTIDE SEQUENCE</scope>
</reference>
<evidence type="ECO:0000313" key="2">
    <source>
        <dbReference type="EMBL" id="CAB4136719.1"/>
    </source>
</evidence>
<gene>
    <name evidence="2" type="ORF">UFOVP307_11</name>
</gene>
<sequence length="50" mass="5511">MKMTKPKDTKKPKGMPLTIMIAVGKPKVRPMPERGGRTATNMMKKAGRGK</sequence>
<accession>A0A6J5LY77</accession>
<evidence type="ECO:0000256" key="1">
    <source>
        <dbReference type="SAM" id="MobiDB-lite"/>
    </source>
</evidence>